<evidence type="ECO:0000313" key="11">
    <source>
        <dbReference type="EMBL" id="OGC14844.1"/>
    </source>
</evidence>
<gene>
    <name evidence="11" type="ORF">A2290_00935</name>
</gene>
<keyword evidence="5" id="KW-0745">Spermidine biosynthesis</keyword>
<sequence>MLKEDNIHGVGFHLELYCYECSYERLKNLDFLSDLFIKFFESTGNKKIKAPYIFKHENMQNLEKDGISGTLLFNGSLLTIHTFPGKKIAFIGFFSTISFDPAYVEDYMKKAFEAKKCELKDMF</sequence>
<accession>A0A1F4S320</accession>
<dbReference type="PANTHER" id="PTHR33866">
    <property type="entry name" value="S-ADENOSYLMETHIONINE DECARBOXYLASE PROENZYME"/>
    <property type="match status" value="1"/>
</dbReference>
<proteinExistence type="predicted"/>
<reference evidence="11 12" key="1">
    <citation type="journal article" date="2016" name="Nat. Commun.">
        <title>Thousands of microbial genomes shed light on interconnected biogeochemical processes in an aquifer system.</title>
        <authorList>
            <person name="Anantharaman K."/>
            <person name="Brown C.T."/>
            <person name="Hug L.A."/>
            <person name="Sharon I."/>
            <person name="Castelle C.J."/>
            <person name="Probst A.J."/>
            <person name="Thomas B.C."/>
            <person name="Singh A."/>
            <person name="Wilkins M.J."/>
            <person name="Karaoz U."/>
            <person name="Brodie E.L."/>
            <person name="Williams K.H."/>
            <person name="Hubbard S.S."/>
            <person name="Banfield J.F."/>
        </authorList>
    </citation>
    <scope>NUCLEOTIDE SEQUENCE [LARGE SCALE GENOMIC DNA]</scope>
</reference>
<organism evidence="11 12">
    <name type="scientific">candidate division WOR-1 bacterium RIFOXYB2_FULL_36_35</name>
    <dbReference type="NCBI Taxonomy" id="1802578"/>
    <lineage>
        <taxon>Bacteria</taxon>
        <taxon>Bacillati</taxon>
        <taxon>Saganbacteria</taxon>
    </lineage>
</organism>
<dbReference type="Gene3D" id="3.60.90.10">
    <property type="entry name" value="S-adenosylmethionine decarboxylase"/>
    <property type="match status" value="1"/>
</dbReference>
<name>A0A1F4S320_UNCSA</name>
<keyword evidence="8" id="KW-0456">Lyase</keyword>
<dbReference type="GO" id="GO:0004014">
    <property type="term" value="F:adenosylmethionine decarboxylase activity"/>
    <property type="evidence" value="ECO:0007669"/>
    <property type="project" value="InterPro"/>
</dbReference>
<dbReference type="Pfam" id="PF02675">
    <property type="entry name" value="AdoMet_dc"/>
    <property type="match status" value="1"/>
</dbReference>
<protein>
    <recommendedName>
        <fullName evidence="13">S-adenosylmethionine decarboxylase proenzyme</fullName>
    </recommendedName>
</protein>
<comment type="cofactor">
    <cofactor evidence="1">
        <name>pyruvate</name>
        <dbReference type="ChEBI" id="CHEBI:15361"/>
    </cofactor>
</comment>
<evidence type="ECO:0000256" key="10">
    <source>
        <dbReference type="ARBA" id="ARBA00023317"/>
    </source>
</evidence>
<evidence type="ECO:0000256" key="3">
    <source>
        <dbReference type="ARBA" id="ARBA00022793"/>
    </source>
</evidence>
<evidence type="ECO:0000256" key="7">
    <source>
        <dbReference type="ARBA" id="ARBA00023145"/>
    </source>
</evidence>
<evidence type="ECO:0008006" key="13">
    <source>
        <dbReference type="Google" id="ProtNLM"/>
    </source>
</evidence>
<dbReference type="GO" id="GO:0005829">
    <property type="term" value="C:cytosol"/>
    <property type="evidence" value="ECO:0007669"/>
    <property type="project" value="TreeGrafter"/>
</dbReference>
<evidence type="ECO:0000256" key="5">
    <source>
        <dbReference type="ARBA" id="ARBA00023066"/>
    </source>
</evidence>
<evidence type="ECO:0000256" key="4">
    <source>
        <dbReference type="ARBA" id="ARBA00022813"/>
    </source>
</evidence>
<keyword evidence="10" id="KW-0670">Pyruvate</keyword>
<dbReference type="Proteomes" id="UP000177905">
    <property type="component" value="Unassembled WGS sequence"/>
</dbReference>
<dbReference type="GO" id="GO:0008295">
    <property type="term" value="P:spermidine biosynthetic process"/>
    <property type="evidence" value="ECO:0007669"/>
    <property type="project" value="UniProtKB-KW"/>
</dbReference>
<dbReference type="InterPro" id="IPR016067">
    <property type="entry name" value="S-AdoMet_deCO2ase_core"/>
</dbReference>
<dbReference type="InterPro" id="IPR003826">
    <property type="entry name" value="AdoMetDC_fam_prok"/>
</dbReference>
<evidence type="ECO:0000256" key="6">
    <source>
        <dbReference type="ARBA" id="ARBA00023115"/>
    </source>
</evidence>
<dbReference type="SUPFAM" id="SSF56276">
    <property type="entry name" value="S-adenosylmethionine decarboxylase"/>
    <property type="match status" value="1"/>
</dbReference>
<evidence type="ECO:0000256" key="9">
    <source>
        <dbReference type="ARBA" id="ARBA00023270"/>
    </source>
</evidence>
<evidence type="ECO:0000256" key="8">
    <source>
        <dbReference type="ARBA" id="ARBA00023239"/>
    </source>
</evidence>
<dbReference type="EMBL" id="MEUA01000029">
    <property type="protein sequence ID" value="OGC14844.1"/>
    <property type="molecule type" value="Genomic_DNA"/>
</dbReference>
<keyword evidence="4" id="KW-0068">Autocatalytic cleavage</keyword>
<dbReference type="PANTHER" id="PTHR33866:SF2">
    <property type="entry name" value="S-ADENOSYLMETHIONINE DECARBOXYLASE PROENZYME"/>
    <property type="match status" value="1"/>
</dbReference>
<keyword evidence="3" id="KW-0210">Decarboxylase</keyword>
<evidence type="ECO:0000313" key="12">
    <source>
        <dbReference type="Proteomes" id="UP000177905"/>
    </source>
</evidence>
<keyword evidence="9" id="KW-0704">Schiff base</keyword>
<keyword evidence="7" id="KW-0865">Zymogen</keyword>
<comment type="caution">
    <text evidence="11">The sequence shown here is derived from an EMBL/GenBank/DDBJ whole genome shotgun (WGS) entry which is preliminary data.</text>
</comment>
<evidence type="ECO:0000256" key="2">
    <source>
        <dbReference type="ARBA" id="ARBA00022691"/>
    </source>
</evidence>
<keyword evidence="2" id="KW-0949">S-adenosyl-L-methionine</keyword>
<keyword evidence="6" id="KW-0620">Polyamine biosynthesis</keyword>
<evidence type="ECO:0000256" key="1">
    <source>
        <dbReference type="ARBA" id="ARBA00001928"/>
    </source>
</evidence>
<dbReference type="AlphaFoldDB" id="A0A1F4S320"/>